<reference evidence="2" key="1">
    <citation type="submission" date="2018-05" db="EMBL/GenBank/DDBJ databases">
        <authorList>
            <person name="Feng T."/>
        </authorList>
    </citation>
    <scope>NUCLEOTIDE SEQUENCE [LARGE SCALE GENOMIC DNA]</scope>
    <source>
        <strain evidence="2">S27</strain>
    </source>
</reference>
<dbReference type="OrthoDB" id="9028817at2"/>
<keyword evidence="2" id="KW-1185">Reference proteome</keyword>
<protein>
    <submittedName>
        <fullName evidence="1">Uncharacterized protein</fullName>
    </submittedName>
</protein>
<comment type="caution">
    <text evidence="1">The sequence shown here is derived from an EMBL/GenBank/DDBJ whole genome shotgun (WGS) entry which is preliminary data.</text>
</comment>
<evidence type="ECO:0000313" key="2">
    <source>
        <dbReference type="Proteomes" id="UP000254875"/>
    </source>
</evidence>
<gene>
    <name evidence="1" type="ORF">DLM46_30980</name>
</gene>
<dbReference type="RefSeq" id="WP_115107072.1">
    <property type="nucleotide sequence ID" value="NZ_QHKS01000027.1"/>
</dbReference>
<accession>A0A370N074</accession>
<dbReference type="AlphaFoldDB" id="A0A370N074"/>
<sequence length="78" mass="8108">MKKTISVYWPLVIVVPLAAAAYLHLCGDTSHGSQAPLAADQLTAELARAVSYGMVGDVKTLPAKPMRAVASMPVAQAS</sequence>
<dbReference type="Proteomes" id="UP000254875">
    <property type="component" value="Unassembled WGS sequence"/>
</dbReference>
<organism evidence="1 2">
    <name type="scientific">Paraburkholderia lacunae</name>
    <dbReference type="NCBI Taxonomy" id="2211104"/>
    <lineage>
        <taxon>Bacteria</taxon>
        <taxon>Pseudomonadati</taxon>
        <taxon>Pseudomonadota</taxon>
        <taxon>Betaproteobacteria</taxon>
        <taxon>Burkholderiales</taxon>
        <taxon>Burkholderiaceae</taxon>
        <taxon>Paraburkholderia</taxon>
    </lineage>
</organism>
<evidence type="ECO:0000313" key="1">
    <source>
        <dbReference type="EMBL" id="RDJ99019.1"/>
    </source>
</evidence>
<name>A0A370N074_9BURK</name>
<dbReference type="EMBL" id="QHKS01000027">
    <property type="protein sequence ID" value="RDJ99019.1"/>
    <property type="molecule type" value="Genomic_DNA"/>
</dbReference>
<proteinExistence type="predicted"/>